<feature type="region of interest" description="Disordered" evidence="3">
    <location>
        <begin position="291"/>
        <end position="317"/>
    </location>
</feature>
<dbReference type="Gene3D" id="1.20.5.1500">
    <property type="match status" value="1"/>
</dbReference>
<evidence type="ECO:0000313" key="4">
    <source>
        <dbReference type="EMBL" id="KAI1729593.1"/>
    </source>
</evidence>
<evidence type="ECO:0000256" key="1">
    <source>
        <dbReference type="ARBA" id="ARBA00009947"/>
    </source>
</evidence>
<dbReference type="EMBL" id="JAKKPZ010000001">
    <property type="protein sequence ID" value="KAI1729593.1"/>
    <property type="molecule type" value="Genomic_DNA"/>
</dbReference>
<comment type="caution">
    <text evidence="4">The sequence shown here is derived from an EMBL/GenBank/DDBJ whole genome shotgun (WGS) entry which is preliminary data.</text>
</comment>
<evidence type="ECO:0000313" key="5">
    <source>
        <dbReference type="Proteomes" id="UP001201812"/>
    </source>
</evidence>
<dbReference type="SUPFAM" id="SSF143113">
    <property type="entry name" value="NAP-like"/>
    <property type="match status" value="1"/>
</dbReference>
<accession>A0AAD4NHL1</accession>
<feature type="compositionally biased region" description="Basic and acidic residues" evidence="3">
    <location>
        <begin position="308"/>
        <end position="317"/>
    </location>
</feature>
<name>A0AAD4NHL1_9BILA</name>
<dbReference type="AlphaFoldDB" id="A0AAD4NHL1"/>
<feature type="compositionally biased region" description="Acidic residues" evidence="3">
    <location>
        <begin position="291"/>
        <end position="307"/>
    </location>
</feature>
<keyword evidence="5" id="KW-1185">Reference proteome</keyword>
<protein>
    <submittedName>
        <fullName evidence="4">Nucleosome assembly protein (NAP) domain-containing protein</fullName>
    </submittedName>
</protein>
<comment type="similarity">
    <text evidence="1 2">Belongs to the nucleosome assembly protein (NAP) family.</text>
</comment>
<proteinExistence type="inferred from homology"/>
<gene>
    <name evidence="4" type="ORF">DdX_01842</name>
</gene>
<dbReference type="InterPro" id="IPR037231">
    <property type="entry name" value="NAP-like_sf"/>
</dbReference>
<organism evidence="4 5">
    <name type="scientific">Ditylenchus destructor</name>
    <dbReference type="NCBI Taxonomy" id="166010"/>
    <lineage>
        <taxon>Eukaryota</taxon>
        <taxon>Metazoa</taxon>
        <taxon>Ecdysozoa</taxon>
        <taxon>Nematoda</taxon>
        <taxon>Chromadorea</taxon>
        <taxon>Rhabditida</taxon>
        <taxon>Tylenchina</taxon>
        <taxon>Tylenchomorpha</taxon>
        <taxon>Sphaerularioidea</taxon>
        <taxon>Anguinidae</taxon>
        <taxon>Anguininae</taxon>
        <taxon>Ditylenchus</taxon>
    </lineage>
</organism>
<dbReference type="Pfam" id="PF00956">
    <property type="entry name" value="NAP"/>
    <property type="match status" value="1"/>
</dbReference>
<dbReference type="GO" id="GO:0005634">
    <property type="term" value="C:nucleus"/>
    <property type="evidence" value="ECO:0007669"/>
    <property type="project" value="InterPro"/>
</dbReference>
<dbReference type="GO" id="GO:0006334">
    <property type="term" value="P:nucleosome assembly"/>
    <property type="evidence" value="ECO:0007669"/>
    <property type="project" value="InterPro"/>
</dbReference>
<dbReference type="Proteomes" id="UP001201812">
    <property type="component" value="Unassembled WGS sequence"/>
</dbReference>
<evidence type="ECO:0000256" key="3">
    <source>
        <dbReference type="SAM" id="MobiDB-lite"/>
    </source>
</evidence>
<reference evidence="4" key="1">
    <citation type="submission" date="2022-01" db="EMBL/GenBank/DDBJ databases">
        <title>Genome Sequence Resource for Two Populations of Ditylenchus destructor, the Migratory Endoparasitic Phytonematode.</title>
        <authorList>
            <person name="Zhang H."/>
            <person name="Lin R."/>
            <person name="Xie B."/>
        </authorList>
    </citation>
    <scope>NUCLEOTIDE SEQUENCE</scope>
    <source>
        <strain evidence="4">BazhouSP</strain>
    </source>
</reference>
<evidence type="ECO:0000256" key="2">
    <source>
        <dbReference type="RuleBase" id="RU003876"/>
    </source>
</evidence>
<dbReference type="InterPro" id="IPR002164">
    <property type="entry name" value="NAP_family"/>
</dbReference>
<dbReference type="PANTHER" id="PTHR11875">
    <property type="entry name" value="TESTIS-SPECIFIC Y-ENCODED PROTEIN"/>
    <property type="match status" value="1"/>
</dbReference>
<sequence>MAASGDHKHSTDGDSEGIDVALYSRNMTELSRPVMRRVRALKKNQLEIIDVNAKFSQRMHELIKEFEPLFDTAYQKRKAIVVGEHEPKDSECDVPLIHGIEQEELKKLEESAPAETSPSKGVPQFWLQSMCNTLTLATMIGDQDAEVLKYLNDVTSQAHVNPNGFTLFFHFAENPYFADRVLKKEYEIQITPDPEDPFDYDGPIVTKCKGMPIQWYAGKDVTKVEIKDEETGAVLPFESFFKFFDDKSKQATDDGEDNENEEIMDDFAIGMFIRDELIPRAVLYFTGEKDDEEDFCGSDDDESDDKNEEAKAEKMEE</sequence>
<dbReference type="Gene3D" id="3.30.1120.90">
    <property type="entry name" value="Nucleosome assembly protein"/>
    <property type="match status" value="1"/>
</dbReference>